<dbReference type="InterPro" id="IPR043502">
    <property type="entry name" value="DNA/RNA_pol_sf"/>
</dbReference>
<dbReference type="Gene3D" id="3.30.420.10">
    <property type="entry name" value="Ribonuclease H-like superfamily/Ribonuclease H"/>
    <property type="match status" value="1"/>
</dbReference>
<reference evidence="3" key="2">
    <citation type="submission" date="2023-06" db="EMBL/GenBank/DDBJ databases">
        <authorList>
            <person name="Swenson N.G."/>
            <person name="Wegrzyn J.L."/>
            <person name="Mcevoy S.L."/>
        </authorList>
    </citation>
    <scope>NUCLEOTIDE SEQUENCE</scope>
    <source>
        <strain evidence="3">NS2018</strain>
        <tissue evidence="3">Leaf</tissue>
    </source>
</reference>
<dbReference type="InterPro" id="IPR026960">
    <property type="entry name" value="RVT-Znf"/>
</dbReference>
<dbReference type="SUPFAM" id="SSF53098">
    <property type="entry name" value="Ribonuclease H-like"/>
    <property type="match status" value="1"/>
</dbReference>
<organism evidence="3 4">
    <name type="scientific">Acer saccharum</name>
    <name type="common">Sugar maple</name>
    <dbReference type="NCBI Taxonomy" id="4024"/>
    <lineage>
        <taxon>Eukaryota</taxon>
        <taxon>Viridiplantae</taxon>
        <taxon>Streptophyta</taxon>
        <taxon>Embryophyta</taxon>
        <taxon>Tracheophyta</taxon>
        <taxon>Spermatophyta</taxon>
        <taxon>Magnoliopsida</taxon>
        <taxon>eudicotyledons</taxon>
        <taxon>Gunneridae</taxon>
        <taxon>Pentapetalae</taxon>
        <taxon>rosids</taxon>
        <taxon>malvids</taxon>
        <taxon>Sapindales</taxon>
        <taxon>Sapindaceae</taxon>
        <taxon>Hippocastanoideae</taxon>
        <taxon>Acereae</taxon>
        <taxon>Acer</taxon>
    </lineage>
</organism>
<dbReference type="EMBL" id="JAUESC010000382">
    <property type="protein sequence ID" value="KAK0586532.1"/>
    <property type="molecule type" value="Genomic_DNA"/>
</dbReference>
<dbReference type="GO" id="GO:0003676">
    <property type="term" value="F:nucleic acid binding"/>
    <property type="evidence" value="ECO:0007669"/>
    <property type="project" value="InterPro"/>
</dbReference>
<dbReference type="InterPro" id="IPR002156">
    <property type="entry name" value="RNaseH_domain"/>
</dbReference>
<dbReference type="AlphaFoldDB" id="A0AA39S947"/>
<reference evidence="3" key="1">
    <citation type="journal article" date="2022" name="Plant J.">
        <title>Strategies of tolerance reflected in two North American maple genomes.</title>
        <authorList>
            <person name="McEvoy S.L."/>
            <person name="Sezen U.U."/>
            <person name="Trouern-Trend A."/>
            <person name="McMahon S.M."/>
            <person name="Schaberg P.G."/>
            <person name="Yang J."/>
            <person name="Wegrzyn J.L."/>
            <person name="Swenson N.G."/>
        </authorList>
    </citation>
    <scope>NUCLEOTIDE SEQUENCE</scope>
    <source>
        <strain evidence="3">NS2018</strain>
    </source>
</reference>
<keyword evidence="4" id="KW-1185">Reference proteome</keyword>
<feature type="domain" description="Reverse transcriptase" evidence="1">
    <location>
        <begin position="63"/>
        <end position="344"/>
    </location>
</feature>
<dbReference type="InterPro" id="IPR044730">
    <property type="entry name" value="RNase_H-like_dom_plant"/>
</dbReference>
<dbReference type="SUPFAM" id="SSF56672">
    <property type="entry name" value="DNA/RNA polymerases"/>
    <property type="match status" value="1"/>
</dbReference>
<accession>A0AA39S947</accession>
<dbReference type="PROSITE" id="PS50879">
    <property type="entry name" value="RNASE_H_1"/>
    <property type="match status" value="1"/>
</dbReference>
<evidence type="ECO:0000259" key="1">
    <source>
        <dbReference type="PROSITE" id="PS50878"/>
    </source>
</evidence>
<dbReference type="Pfam" id="PF13966">
    <property type="entry name" value="zf-RVT"/>
    <property type="match status" value="1"/>
</dbReference>
<gene>
    <name evidence="3" type="ORF">LWI29_008529</name>
</gene>
<dbReference type="Proteomes" id="UP001168877">
    <property type="component" value="Unassembled WGS sequence"/>
</dbReference>
<dbReference type="InterPro" id="IPR012337">
    <property type="entry name" value="RNaseH-like_sf"/>
</dbReference>
<protein>
    <submittedName>
        <fullName evidence="3">Uncharacterized protein</fullName>
    </submittedName>
</protein>
<dbReference type="CDD" id="cd01650">
    <property type="entry name" value="RT_nLTR_like"/>
    <property type="match status" value="1"/>
</dbReference>
<dbReference type="PROSITE" id="PS50878">
    <property type="entry name" value="RT_POL"/>
    <property type="match status" value="1"/>
</dbReference>
<name>A0AA39S947_ACESA</name>
<evidence type="ECO:0000313" key="3">
    <source>
        <dbReference type="EMBL" id="KAK0586532.1"/>
    </source>
</evidence>
<evidence type="ECO:0000313" key="4">
    <source>
        <dbReference type="Proteomes" id="UP001168877"/>
    </source>
</evidence>
<sequence>MLFPRLSEWDISLLYSPICEDDVKSSLFNIGGLKAPGPDGLPAIFFQKFWNNCKSDLCRMVSDCFSTGSVPRDLNNTLISLIPKIPNPTSMMHFRPISLCNTSFKVLSKILVQRLRVMMPNLVSPNQVAFVPGRQIQDNIIVAQEVLHKFKMVKGKVGYIAWKIDLAKAYDKLQWGFIKHVLEEVGIVGKLNELIMSCITEVSYKVVVNGELTESFRPNCGIRQGDPLSPYIFALCMEKLSHIIIQKLVEKAWSPVKVSRGGPDISHLFFADDLILFGKATPQQAQLMRDCLDTFCDMSGQQVSFPKSSVYCSSNISSSYAKDLADLCGSPITNKLGSYLGVPLIHGRIRSDTYKVILEKTQKRLASWKSASLSFAGRCTLIKAVSSAIPVYAMQSIKLPSEISKNLDKINRNFLWGSTPEKKHVHLVSWDVVCLPKHLGGLGIKKTKLMNQALLAKIGWRLNLRDSGLWGRILKDKYLKGDHMTELDNLSPNCCSSTWRGILLGTKILRDGVKWRVGNGRGINFWYDNWVPTFNTLHSLSSSPLSDAMRLEKVSDYISDSIWNVQKLNAVLPWHVVSRILSIHVNSNTTAEDSVVWGLSNNGNFSVKSAYNNIFTGGDFVDWKWKFVWKLKLPPRVLYFLWTLLHGKLLTNCHRAARGITADTNCLRCTGSDEDVDHVFRGCPASIQIWESVHTGVTKTSDYQTVWDDWLHNNLNCNNLALGKFPNYLLFSVSLWFLWKWRCEFIFNPDFQVPSSPGQIIWRYVDDWVKANAAVDNSNARKSCLISWSPPVSEWVKLNVDGSANLELNSIAAGGVVRDHRKLWQVGFAMKIGTGSVLEAELWGILEGLNLVWQRGFRRVIVESDSKIAVDLLNNPAPTLHPLLSIIQACQSFFEYDWSCFILYVFRESNRVADRLASLGHSLDLGSTIFNSPPPLVADSLRDDFNGVGFARMVSSS</sequence>
<dbReference type="InterPro" id="IPR000477">
    <property type="entry name" value="RT_dom"/>
</dbReference>
<feature type="domain" description="RNase H type-1" evidence="2">
    <location>
        <begin position="792"/>
        <end position="922"/>
    </location>
</feature>
<proteinExistence type="predicted"/>
<dbReference type="Pfam" id="PF13456">
    <property type="entry name" value="RVT_3"/>
    <property type="match status" value="1"/>
</dbReference>
<evidence type="ECO:0000259" key="2">
    <source>
        <dbReference type="PROSITE" id="PS50879"/>
    </source>
</evidence>
<dbReference type="Pfam" id="PF00078">
    <property type="entry name" value="RVT_1"/>
    <property type="match status" value="1"/>
</dbReference>
<dbReference type="GO" id="GO:0004523">
    <property type="term" value="F:RNA-DNA hybrid ribonuclease activity"/>
    <property type="evidence" value="ECO:0007669"/>
    <property type="project" value="InterPro"/>
</dbReference>
<dbReference type="CDD" id="cd06222">
    <property type="entry name" value="RNase_H_like"/>
    <property type="match status" value="1"/>
</dbReference>
<dbReference type="PANTHER" id="PTHR33116">
    <property type="entry name" value="REVERSE TRANSCRIPTASE ZINC-BINDING DOMAIN-CONTAINING PROTEIN-RELATED-RELATED"/>
    <property type="match status" value="1"/>
</dbReference>
<comment type="caution">
    <text evidence="3">The sequence shown here is derived from an EMBL/GenBank/DDBJ whole genome shotgun (WGS) entry which is preliminary data.</text>
</comment>
<dbReference type="PANTHER" id="PTHR33116:SF70">
    <property type="entry name" value="NON-LTR RETROELEMENT REVERSE TRANSCRIPTASE-LIKE PROTEIN"/>
    <property type="match status" value="1"/>
</dbReference>
<dbReference type="InterPro" id="IPR036397">
    <property type="entry name" value="RNaseH_sf"/>
</dbReference>